<dbReference type="SMART" id="SM00474">
    <property type="entry name" value="35EXOc"/>
    <property type="match status" value="1"/>
</dbReference>
<dbReference type="CDD" id="cd06141">
    <property type="entry name" value="WRN_exo"/>
    <property type="match status" value="1"/>
</dbReference>
<dbReference type="EMBL" id="JAPMSZ010000009">
    <property type="protein sequence ID" value="KAJ5092089.1"/>
    <property type="molecule type" value="Genomic_DNA"/>
</dbReference>
<dbReference type="Proteomes" id="UP001141434">
    <property type="component" value="Unassembled WGS sequence"/>
</dbReference>
<keyword evidence="1" id="KW-0540">Nuclease</keyword>
<feature type="compositionally biased region" description="Basic residues" evidence="3">
    <location>
        <begin position="457"/>
        <end position="474"/>
    </location>
</feature>
<dbReference type="FunFam" id="3.30.420.10:FF:000100">
    <property type="entry name" value="3'-5' exonuclease/helicase (Wrn), putative"/>
    <property type="match status" value="1"/>
</dbReference>
<evidence type="ECO:0000313" key="6">
    <source>
        <dbReference type="Proteomes" id="UP001141434"/>
    </source>
</evidence>
<dbReference type="GO" id="GO:0008408">
    <property type="term" value="F:3'-5' exonuclease activity"/>
    <property type="evidence" value="ECO:0007669"/>
    <property type="project" value="InterPro"/>
</dbReference>
<dbReference type="PANTHER" id="PTHR13620">
    <property type="entry name" value="3-5 EXONUCLEASE"/>
    <property type="match status" value="1"/>
</dbReference>
<dbReference type="SUPFAM" id="SSF53098">
    <property type="entry name" value="Ribonuclease H-like"/>
    <property type="match status" value="1"/>
</dbReference>
<reference evidence="5" key="1">
    <citation type="submission" date="2022-11" db="EMBL/GenBank/DDBJ databases">
        <authorList>
            <person name="Petersen C."/>
        </authorList>
    </citation>
    <scope>NUCLEOTIDE SEQUENCE</scope>
    <source>
        <strain evidence="5">IBT 34128</strain>
    </source>
</reference>
<keyword evidence="6" id="KW-1185">Reference proteome</keyword>
<dbReference type="GO" id="GO:0005634">
    <property type="term" value="C:nucleus"/>
    <property type="evidence" value="ECO:0007669"/>
    <property type="project" value="TreeGrafter"/>
</dbReference>
<gene>
    <name evidence="5" type="ORF">NUU61_006959</name>
</gene>
<evidence type="ECO:0000313" key="5">
    <source>
        <dbReference type="EMBL" id="KAJ5092089.1"/>
    </source>
</evidence>
<comment type="caution">
    <text evidence="5">The sequence shown here is derived from an EMBL/GenBank/DDBJ whole genome shotgun (WGS) entry which is preliminary data.</text>
</comment>
<evidence type="ECO:0000259" key="4">
    <source>
        <dbReference type="SMART" id="SM00474"/>
    </source>
</evidence>
<dbReference type="Pfam" id="PF01612">
    <property type="entry name" value="DNA_pol_A_exo1"/>
    <property type="match status" value="1"/>
</dbReference>
<evidence type="ECO:0000256" key="3">
    <source>
        <dbReference type="SAM" id="MobiDB-lite"/>
    </source>
</evidence>
<name>A0A9W9F1Y0_9EURO</name>
<dbReference type="PANTHER" id="PTHR13620:SF104">
    <property type="entry name" value="EXONUCLEASE 3'-5' DOMAIN-CONTAINING PROTEIN 2"/>
    <property type="match status" value="1"/>
</dbReference>
<feature type="region of interest" description="Disordered" evidence="3">
    <location>
        <begin position="865"/>
        <end position="899"/>
    </location>
</feature>
<dbReference type="AlphaFoldDB" id="A0A9W9F1Y0"/>
<organism evidence="5 6">
    <name type="scientific">Penicillium alfredii</name>
    <dbReference type="NCBI Taxonomy" id="1506179"/>
    <lineage>
        <taxon>Eukaryota</taxon>
        <taxon>Fungi</taxon>
        <taxon>Dikarya</taxon>
        <taxon>Ascomycota</taxon>
        <taxon>Pezizomycotina</taxon>
        <taxon>Eurotiomycetes</taxon>
        <taxon>Eurotiomycetidae</taxon>
        <taxon>Eurotiales</taxon>
        <taxon>Aspergillaceae</taxon>
        <taxon>Penicillium</taxon>
    </lineage>
</organism>
<dbReference type="InterPro" id="IPR002562">
    <property type="entry name" value="3'-5'_exonuclease_dom"/>
</dbReference>
<feature type="compositionally biased region" description="Low complexity" evidence="3">
    <location>
        <begin position="889"/>
        <end position="899"/>
    </location>
</feature>
<dbReference type="InterPro" id="IPR012337">
    <property type="entry name" value="RNaseH-like_sf"/>
</dbReference>
<feature type="domain" description="3'-5' exonuclease" evidence="4">
    <location>
        <begin position="650"/>
        <end position="840"/>
    </location>
</feature>
<dbReference type="RefSeq" id="XP_056510286.1">
    <property type="nucleotide sequence ID" value="XM_056657486.1"/>
</dbReference>
<keyword evidence="2" id="KW-0378">Hydrolase</keyword>
<dbReference type="InterPro" id="IPR036397">
    <property type="entry name" value="RNaseH_sf"/>
</dbReference>
<protein>
    <recommendedName>
        <fullName evidence="4">3'-5' exonuclease domain-containing protein</fullName>
    </recommendedName>
</protein>
<accession>A0A9W9F1Y0</accession>
<dbReference type="GO" id="GO:0005737">
    <property type="term" value="C:cytoplasm"/>
    <property type="evidence" value="ECO:0007669"/>
    <property type="project" value="TreeGrafter"/>
</dbReference>
<dbReference type="GO" id="GO:0006139">
    <property type="term" value="P:nucleobase-containing compound metabolic process"/>
    <property type="evidence" value="ECO:0007669"/>
    <property type="project" value="InterPro"/>
</dbReference>
<feature type="region of interest" description="Disordered" evidence="3">
    <location>
        <begin position="450"/>
        <end position="585"/>
    </location>
</feature>
<dbReference type="GeneID" id="81396655"/>
<evidence type="ECO:0000256" key="1">
    <source>
        <dbReference type="ARBA" id="ARBA00022722"/>
    </source>
</evidence>
<dbReference type="OrthoDB" id="1920326at2759"/>
<evidence type="ECO:0000256" key="2">
    <source>
        <dbReference type="ARBA" id="ARBA00022801"/>
    </source>
</evidence>
<proteinExistence type="predicted"/>
<reference evidence="5" key="2">
    <citation type="journal article" date="2023" name="IMA Fungus">
        <title>Comparative genomic study of the Penicillium genus elucidates a diverse pangenome and 15 lateral gene transfer events.</title>
        <authorList>
            <person name="Petersen C."/>
            <person name="Sorensen T."/>
            <person name="Nielsen M.R."/>
            <person name="Sondergaard T.E."/>
            <person name="Sorensen J.L."/>
            <person name="Fitzpatrick D.A."/>
            <person name="Frisvad J.C."/>
            <person name="Nielsen K.L."/>
        </authorList>
    </citation>
    <scope>NUCLEOTIDE SEQUENCE</scope>
    <source>
        <strain evidence="5">IBT 34128</strain>
    </source>
</reference>
<sequence>MEATRLEREVVRATSLTPSFGIELINARFSDLNAEISRTATENTLIDHEFCQIAFADVPKLAADFRHLRKAINANRRQVFVLRLNDLARQVENSRLSILWCEEKIAREYLRPREAARNKVDRVLDVTGKMMQEYAELQAFPQRALKTISSIKSQCSDLFTAPFPHEIQRLFGRYHHVFSQDGQNLRAALHYHRSRWRTRKYLDHPLRECQIWKTQNFTQVAQARKCFTSGPDAIKCIALGYESNKWVAQRLDLQSRAASHYLREVYKKAQKRSRRPESNLHALQLDVLAPFWFLHILISRLMNDVWHLIDSLNGKLGSLWPFIPVERQYRRADELGDWTAKFLTHRNEFFRQADELEHINWLRLISKERLRKMRQPDPVEQQGLFVAPNLLSHDPARFEQWANRMSQAFFDSWILKQAIELGVKEWSIIFAAVEGQKRHVARVSLDLGSARHESAKQGRKKPGSNRHVSKKTSKLSRSGSSRFARPKREQSRSTLAHNTKSKRQQKSTDPSKDSLSSIQPKSRAEMKAPVDSPPKSDALKAKASPAPGENPQSKFWQPKPVWGKPQHQRPYSTDATLDHDGPRGCSRVKPEIPLIRLATDACPAKQMVDHASLQEPNTSAGTDPSAKETATPQFWSHHLHRRPDGQKLTVHYCRSRRTTEAVAQRFLNSEVIGFDMEWKAQASGFDSIQNNLSLIQVANEERIALFQISLFKPARTQDDFVAPSLKRLLESPDVMKVGVSIKADSTRLRKYLGIEARAIFELSHLYKLVKHGLVNPKLVNKRSVNLSEQVEEHFGLPLEKTDDVRCGDWARALNYRQIQYAATDPYACHALFHAMELKRLAMDPVPPRPAHAELNLPILLSRGEEVKNDENNNTEPLKVSAEASLDVVNSSNGPSSSST</sequence>
<dbReference type="Gene3D" id="3.30.420.10">
    <property type="entry name" value="Ribonuclease H-like superfamily/Ribonuclease H"/>
    <property type="match status" value="1"/>
</dbReference>
<dbReference type="GO" id="GO:0003676">
    <property type="term" value="F:nucleic acid binding"/>
    <property type="evidence" value="ECO:0007669"/>
    <property type="project" value="InterPro"/>
</dbReference>
<dbReference type="InterPro" id="IPR051132">
    <property type="entry name" value="3-5_Exonuclease_domain"/>
</dbReference>